<proteinExistence type="predicted"/>
<organism evidence="1 2">
    <name type="scientific">Haematococcus lacustris</name>
    <name type="common">Green alga</name>
    <name type="synonym">Haematococcus pluvialis</name>
    <dbReference type="NCBI Taxonomy" id="44745"/>
    <lineage>
        <taxon>Eukaryota</taxon>
        <taxon>Viridiplantae</taxon>
        <taxon>Chlorophyta</taxon>
        <taxon>core chlorophytes</taxon>
        <taxon>Chlorophyceae</taxon>
        <taxon>CS clade</taxon>
        <taxon>Chlamydomonadales</taxon>
        <taxon>Haematococcaceae</taxon>
        <taxon>Haematococcus</taxon>
    </lineage>
</organism>
<dbReference type="Gene3D" id="3.90.75.10">
    <property type="entry name" value="Homing Intron 3 (I-ppo) Encoded Endonuclease, Chain A"/>
    <property type="match status" value="1"/>
</dbReference>
<sequence>LDSQPCIVTTPAISKAVSKASGCYYQKLAASDSSAQKGYLYLKVAPGYHEVAHRLVLWAFDGPPQDPLHQVIHLCGRNNCLNPCHMVWGSKADSKAVNPTQLQKKRKPVPSGQAAELAKTVKAKTVELAKKRLAEFMACT</sequence>
<dbReference type="GO" id="GO:0004519">
    <property type="term" value="F:endonuclease activity"/>
    <property type="evidence" value="ECO:0007669"/>
    <property type="project" value="InterPro"/>
</dbReference>
<protein>
    <recommendedName>
        <fullName evidence="3">HNH nuclease domain-containing protein</fullName>
    </recommendedName>
</protein>
<dbReference type="InterPro" id="IPR044930">
    <property type="entry name" value="Homing_endonuclease_His-Me"/>
</dbReference>
<keyword evidence="2" id="KW-1185">Reference proteome</keyword>
<dbReference type="SUPFAM" id="SSF54060">
    <property type="entry name" value="His-Me finger endonucleases"/>
    <property type="match status" value="1"/>
</dbReference>
<feature type="non-terminal residue" evidence="1">
    <location>
        <position position="1"/>
    </location>
</feature>
<reference evidence="1 2" key="1">
    <citation type="submission" date="2020-02" db="EMBL/GenBank/DDBJ databases">
        <title>Draft genome sequence of Haematococcus lacustris strain NIES-144.</title>
        <authorList>
            <person name="Morimoto D."/>
            <person name="Nakagawa S."/>
            <person name="Yoshida T."/>
            <person name="Sawayama S."/>
        </authorList>
    </citation>
    <scope>NUCLEOTIDE SEQUENCE [LARGE SCALE GENOMIC DNA]</scope>
    <source>
        <strain evidence="1 2">NIES-144</strain>
    </source>
</reference>
<dbReference type="Proteomes" id="UP000485058">
    <property type="component" value="Unassembled WGS sequence"/>
</dbReference>
<dbReference type="AlphaFoldDB" id="A0A699ZG54"/>
<comment type="caution">
    <text evidence="1">The sequence shown here is derived from an EMBL/GenBank/DDBJ whole genome shotgun (WGS) entry which is preliminary data.</text>
</comment>
<gene>
    <name evidence="1" type="ORF">HaLaN_18122</name>
</gene>
<accession>A0A699ZG54</accession>
<evidence type="ECO:0008006" key="3">
    <source>
        <dbReference type="Google" id="ProtNLM"/>
    </source>
</evidence>
<name>A0A699ZG54_HAELA</name>
<dbReference type="EMBL" id="BLLF01001724">
    <property type="protein sequence ID" value="GFH20915.1"/>
    <property type="molecule type" value="Genomic_DNA"/>
</dbReference>
<evidence type="ECO:0000313" key="1">
    <source>
        <dbReference type="EMBL" id="GFH20915.1"/>
    </source>
</evidence>
<evidence type="ECO:0000313" key="2">
    <source>
        <dbReference type="Proteomes" id="UP000485058"/>
    </source>
</evidence>
<dbReference type="InterPro" id="IPR044925">
    <property type="entry name" value="His-Me_finger_sf"/>
</dbReference>